<organism evidence="10 11">
    <name type="scientific">Siculibacillus lacustris</name>
    <dbReference type="NCBI Taxonomy" id="1549641"/>
    <lineage>
        <taxon>Bacteria</taxon>
        <taxon>Pseudomonadati</taxon>
        <taxon>Pseudomonadota</taxon>
        <taxon>Alphaproteobacteria</taxon>
        <taxon>Hyphomicrobiales</taxon>
        <taxon>Ancalomicrobiaceae</taxon>
        <taxon>Siculibacillus</taxon>
    </lineage>
</organism>
<keyword evidence="7 9" id="KW-0811">Translocation</keyword>
<dbReference type="RefSeq" id="WP_131311691.1">
    <property type="nucleotide sequence ID" value="NZ_SJFN01000054.1"/>
</dbReference>
<proteinExistence type="inferred from homology"/>
<dbReference type="GO" id="GO:0008320">
    <property type="term" value="F:protein transmembrane transporter activity"/>
    <property type="evidence" value="ECO:0007669"/>
    <property type="project" value="UniProtKB-UniRule"/>
</dbReference>
<dbReference type="PANTHER" id="PTHR33910">
    <property type="entry name" value="PROTEIN TRANSLOCASE SUBUNIT SECE"/>
    <property type="match status" value="1"/>
</dbReference>
<dbReference type="Pfam" id="PF00584">
    <property type="entry name" value="SecE"/>
    <property type="match status" value="1"/>
</dbReference>
<protein>
    <recommendedName>
        <fullName evidence="9">Protein translocase subunit SecE</fullName>
    </recommendedName>
</protein>
<evidence type="ECO:0000256" key="6">
    <source>
        <dbReference type="ARBA" id="ARBA00022989"/>
    </source>
</evidence>
<name>A0A4Q9VDH4_9HYPH</name>
<feature type="transmembrane region" description="Helical" evidence="9">
    <location>
        <begin position="29"/>
        <end position="49"/>
    </location>
</feature>
<keyword evidence="8 9" id="KW-0472">Membrane</keyword>
<keyword evidence="11" id="KW-1185">Reference proteome</keyword>
<comment type="function">
    <text evidence="9">Essential subunit of the Sec protein translocation channel SecYEG. Clamps together the 2 halves of SecY. May contact the channel plug during translocation.</text>
</comment>
<dbReference type="GO" id="GO:0043952">
    <property type="term" value="P:protein transport by the Sec complex"/>
    <property type="evidence" value="ECO:0007669"/>
    <property type="project" value="UniProtKB-UniRule"/>
</dbReference>
<dbReference type="PROSITE" id="PS01067">
    <property type="entry name" value="SECE_SEC61G"/>
    <property type="match status" value="1"/>
</dbReference>
<dbReference type="GO" id="GO:0006605">
    <property type="term" value="P:protein targeting"/>
    <property type="evidence" value="ECO:0007669"/>
    <property type="project" value="UniProtKB-UniRule"/>
</dbReference>
<evidence type="ECO:0000313" key="11">
    <source>
        <dbReference type="Proteomes" id="UP000292781"/>
    </source>
</evidence>
<sequence length="65" mass="7192">MAKTNPFNFVQQVRDEVAKVTWPTRNETGVTTLMVVIMAFLAAFFFLAADQVMGWGVSLVLGLGR</sequence>
<evidence type="ECO:0000256" key="5">
    <source>
        <dbReference type="ARBA" id="ARBA00022927"/>
    </source>
</evidence>
<dbReference type="Gene3D" id="1.20.5.1030">
    <property type="entry name" value="Preprotein translocase secy subunit"/>
    <property type="match status" value="1"/>
</dbReference>
<dbReference type="Proteomes" id="UP000292781">
    <property type="component" value="Unassembled WGS sequence"/>
</dbReference>
<gene>
    <name evidence="9 10" type="primary">secE</name>
    <name evidence="10" type="ORF">EYW49_21540</name>
</gene>
<dbReference type="OrthoDB" id="9812738at2"/>
<dbReference type="InterPro" id="IPR038379">
    <property type="entry name" value="SecE_sf"/>
</dbReference>
<dbReference type="GO" id="GO:0065002">
    <property type="term" value="P:intracellular protein transmembrane transport"/>
    <property type="evidence" value="ECO:0007669"/>
    <property type="project" value="UniProtKB-UniRule"/>
</dbReference>
<evidence type="ECO:0000256" key="9">
    <source>
        <dbReference type="HAMAP-Rule" id="MF_00422"/>
    </source>
</evidence>
<evidence type="ECO:0000256" key="8">
    <source>
        <dbReference type="ARBA" id="ARBA00023136"/>
    </source>
</evidence>
<evidence type="ECO:0000256" key="1">
    <source>
        <dbReference type="ARBA" id="ARBA00004370"/>
    </source>
</evidence>
<comment type="similarity">
    <text evidence="9">Belongs to the SecE/SEC61-gamma family.</text>
</comment>
<dbReference type="AlphaFoldDB" id="A0A4Q9VDH4"/>
<accession>A0A4Q9VDH4</accession>
<dbReference type="GO" id="GO:0009306">
    <property type="term" value="P:protein secretion"/>
    <property type="evidence" value="ECO:0007669"/>
    <property type="project" value="UniProtKB-UniRule"/>
</dbReference>
<comment type="caution">
    <text evidence="10">The sequence shown here is derived from an EMBL/GenBank/DDBJ whole genome shotgun (WGS) entry which is preliminary data.</text>
</comment>
<evidence type="ECO:0000256" key="4">
    <source>
        <dbReference type="ARBA" id="ARBA00022692"/>
    </source>
</evidence>
<keyword evidence="2 9" id="KW-0813">Transport</keyword>
<dbReference type="GO" id="GO:0005886">
    <property type="term" value="C:plasma membrane"/>
    <property type="evidence" value="ECO:0007669"/>
    <property type="project" value="UniProtKB-SubCell"/>
</dbReference>
<dbReference type="InterPro" id="IPR005807">
    <property type="entry name" value="SecE_bac"/>
</dbReference>
<keyword evidence="3 9" id="KW-1003">Cell membrane</keyword>
<keyword evidence="5 9" id="KW-0653">Protein transport</keyword>
<keyword evidence="6 9" id="KW-1133">Transmembrane helix</keyword>
<evidence type="ECO:0000256" key="7">
    <source>
        <dbReference type="ARBA" id="ARBA00023010"/>
    </source>
</evidence>
<evidence type="ECO:0000256" key="2">
    <source>
        <dbReference type="ARBA" id="ARBA00022448"/>
    </source>
</evidence>
<comment type="subcellular location">
    <subcellularLocation>
        <location evidence="9">Cell membrane</location>
        <topology evidence="9">Single-pass membrane protein</topology>
    </subcellularLocation>
    <subcellularLocation>
        <location evidence="1">Membrane</location>
    </subcellularLocation>
</comment>
<comment type="subunit">
    <text evidence="9">Component of the Sec protein translocase complex. Heterotrimer consisting of SecY, SecE and SecG subunits. The heterotrimers can form oligomers, although 1 heterotrimer is thought to be able to translocate proteins. Interacts with the ribosome. Interacts with SecDF, and other proteins may be involved. Interacts with SecA.</text>
</comment>
<evidence type="ECO:0000256" key="3">
    <source>
        <dbReference type="ARBA" id="ARBA00022475"/>
    </source>
</evidence>
<reference evidence="10 11" key="1">
    <citation type="submission" date="2019-02" db="EMBL/GenBank/DDBJ databases">
        <title>Siculibacillus lacustris gen. nov., sp. nov., a new rosette-forming bacterium isolated from a freshwater crater lake (Lake St. Ana, Romania).</title>
        <authorList>
            <person name="Felfoldi T."/>
            <person name="Marton Z."/>
            <person name="Szabo A."/>
            <person name="Mentes A."/>
            <person name="Boka K."/>
            <person name="Marialigeti K."/>
            <person name="Mathe I."/>
            <person name="Koncz M."/>
            <person name="Schumann P."/>
            <person name="Toth E."/>
        </authorList>
    </citation>
    <scope>NUCLEOTIDE SEQUENCE [LARGE SCALE GENOMIC DNA]</scope>
    <source>
        <strain evidence="10 11">SA-279</strain>
    </source>
</reference>
<evidence type="ECO:0000313" key="10">
    <source>
        <dbReference type="EMBL" id="TBW32736.1"/>
    </source>
</evidence>
<dbReference type="PANTHER" id="PTHR33910:SF1">
    <property type="entry name" value="PROTEIN TRANSLOCASE SUBUNIT SECE"/>
    <property type="match status" value="1"/>
</dbReference>
<dbReference type="EMBL" id="SJFN01000054">
    <property type="protein sequence ID" value="TBW32736.1"/>
    <property type="molecule type" value="Genomic_DNA"/>
</dbReference>
<dbReference type="NCBIfam" id="TIGR00964">
    <property type="entry name" value="secE_bact"/>
    <property type="match status" value="1"/>
</dbReference>
<keyword evidence="4 9" id="KW-0812">Transmembrane</keyword>
<dbReference type="InterPro" id="IPR001901">
    <property type="entry name" value="Translocase_SecE/Sec61-g"/>
</dbReference>
<dbReference type="HAMAP" id="MF_00422">
    <property type="entry name" value="SecE"/>
    <property type="match status" value="1"/>
</dbReference>